<dbReference type="PANTHER" id="PTHR11113:SF2">
    <property type="entry name" value="ADENINE DEAMINASE"/>
    <property type="match status" value="1"/>
</dbReference>
<feature type="domain" description="Amidohydrolase-related" evidence="7">
    <location>
        <begin position="62"/>
        <end position="342"/>
    </location>
</feature>
<dbReference type="Gene3D" id="2.30.40.10">
    <property type="entry name" value="Urease, subunit C, domain 1"/>
    <property type="match status" value="1"/>
</dbReference>
<dbReference type="Proteomes" id="UP000195137">
    <property type="component" value="Unassembled WGS sequence"/>
</dbReference>
<evidence type="ECO:0000256" key="3">
    <source>
        <dbReference type="ARBA" id="ARBA00022801"/>
    </source>
</evidence>
<evidence type="ECO:0000256" key="5">
    <source>
        <dbReference type="ARBA" id="ARBA00047720"/>
    </source>
</evidence>
<dbReference type="InterPro" id="IPR026912">
    <property type="entry name" value="Adenine_deam_C"/>
</dbReference>
<dbReference type="Pfam" id="PF13382">
    <property type="entry name" value="Adenine_deam_C"/>
    <property type="match status" value="1"/>
</dbReference>
<evidence type="ECO:0000259" key="8">
    <source>
        <dbReference type="Pfam" id="PF13382"/>
    </source>
</evidence>
<evidence type="ECO:0000256" key="1">
    <source>
        <dbReference type="ARBA" id="ARBA00006773"/>
    </source>
</evidence>
<dbReference type="InterPro" id="IPR011059">
    <property type="entry name" value="Metal-dep_hydrolase_composite"/>
</dbReference>
<dbReference type="GO" id="GO:0000034">
    <property type="term" value="F:adenine deaminase activity"/>
    <property type="evidence" value="ECO:0007669"/>
    <property type="project" value="UniProtKB-UniRule"/>
</dbReference>
<evidence type="ECO:0000256" key="4">
    <source>
        <dbReference type="ARBA" id="ARBA00023211"/>
    </source>
</evidence>
<dbReference type="SUPFAM" id="SSF51556">
    <property type="entry name" value="Metallo-dependent hydrolases"/>
    <property type="match status" value="1"/>
</dbReference>
<dbReference type="CDD" id="cd01295">
    <property type="entry name" value="AdeC"/>
    <property type="match status" value="1"/>
</dbReference>
<dbReference type="Gene3D" id="3.20.20.140">
    <property type="entry name" value="Metal-dependent hydrolases"/>
    <property type="match status" value="1"/>
</dbReference>
<sequence length="563" mass="62637">MMNLEQNIAVAKGDANPDAVLSGNVLSVYNGEVFQTDIAIKNGYIVGLGNYQSKNTYKTDGIIIPGLIDAHMHIESSFLKPIEFARAVIPYGTTSVIADPHEIANVAGIEGIKYLIQASKKLPLDFYFMAPSCVPANKELETYGATIDEKDIKEMLEWREILGLGELMDFEGVLNQNPEVLKKLEITRNHKIDGHCPGLTGNRLNAYLTSGADTDHECITKEEVLEKVRKGMKIILREGSASRDLTRLIETVNEKNYCNFMLGTDDLDPTDIEKRGHIDHRIKLCIENNISPEIAIQMATLNTAKHYGLNVGAISPGRKADLVVVKDLKEMDVKSVFKNGELIWKKQFKKRLKPPKTVKTKNYVKIPDITIEDLKTPKKKGKIRIIDIFPDKIATKTLEMEVETKNIPDPERDIAKVAVIDRHGKGKHIGIGYVRGFGIKKGALASTVAHDSHNCITIGTNEKDMITAINKIKEIGGGLVIALNGETETLPLPIAGLMSNLKYQKVIDKLNLVRKKSKQLGIEIEHPFMKMSFLSLPVIPELRVTTHGLVDVNENQIVDLWID</sequence>
<dbReference type="EMBL" id="MRZU01000004">
    <property type="protein sequence ID" value="OUJ18513.1"/>
    <property type="molecule type" value="Genomic_DNA"/>
</dbReference>
<dbReference type="InterPro" id="IPR006679">
    <property type="entry name" value="Adenine_deam"/>
</dbReference>
<comment type="catalytic activity">
    <reaction evidence="5 6">
        <text>adenine + H2O + H(+) = hypoxanthine + NH4(+)</text>
        <dbReference type="Rhea" id="RHEA:23688"/>
        <dbReference type="ChEBI" id="CHEBI:15377"/>
        <dbReference type="ChEBI" id="CHEBI:15378"/>
        <dbReference type="ChEBI" id="CHEBI:16708"/>
        <dbReference type="ChEBI" id="CHEBI:17368"/>
        <dbReference type="ChEBI" id="CHEBI:28938"/>
        <dbReference type="EC" id="3.5.4.2"/>
    </reaction>
</comment>
<dbReference type="InterPro" id="IPR006680">
    <property type="entry name" value="Amidohydro-rel"/>
</dbReference>
<dbReference type="SUPFAM" id="SSF51338">
    <property type="entry name" value="Composite domain of metallo-dependent hydrolases"/>
    <property type="match status" value="1"/>
</dbReference>
<dbReference type="HAMAP" id="MF_01518">
    <property type="entry name" value="Adenine_deamin"/>
    <property type="match status" value="1"/>
</dbReference>
<evidence type="ECO:0000256" key="2">
    <source>
        <dbReference type="ARBA" id="ARBA00012782"/>
    </source>
</evidence>
<dbReference type="InterPro" id="IPR032466">
    <property type="entry name" value="Metal_Hydrolase"/>
</dbReference>
<dbReference type="PANTHER" id="PTHR11113">
    <property type="entry name" value="N-ACETYLGLUCOSAMINE-6-PHOSPHATE DEACETYLASE"/>
    <property type="match status" value="1"/>
</dbReference>
<keyword evidence="3 6" id="KW-0378">Hydrolase</keyword>
<reference evidence="9 10" key="1">
    <citation type="submission" date="2016-12" db="EMBL/GenBank/DDBJ databases">
        <title>Discovery of methanogenic haloarchaea.</title>
        <authorList>
            <person name="Sorokin D.Y."/>
            <person name="Makarova K.S."/>
            <person name="Abbas B."/>
            <person name="Ferrer M."/>
            <person name="Golyshin P.N."/>
        </authorList>
    </citation>
    <scope>NUCLEOTIDE SEQUENCE [LARGE SCALE GENOMIC DNA]</scope>
    <source>
        <strain evidence="9">AMET1</strain>
    </source>
</reference>
<organism evidence="9 10">
    <name type="scientific">Methanonatronarchaeum thermophilum</name>
    <dbReference type="NCBI Taxonomy" id="1927129"/>
    <lineage>
        <taxon>Archaea</taxon>
        <taxon>Methanobacteriati</taxon>
        <taxon>Methanobacteriota</taxon>
        <taxon>Methanonatronarchaeia</taxon>
        <taxon>Methanonatronarchaeales</taxon>
        <taxon>Methanonatronarchaeaceae</taxon>
        <taxon>Methanonatronarchaeum</taxon>
    </lineage>
</organism>
<comment type="caution">
    <text evidence="9">The sequence shown here is derived from an EMBL/GenBank/DDBJ whole genome shotgun (WGS) entry which is preliminary data.</text>
</comment>
<evidence type="ECO:0000256" key="6">
    <source>
        <dbReference type="HAMAP-Rule" id="MF_01518"/>
    </source>
</evidence>
<keyword evidence="4 6" id="KW-0464">Manganese</keyword>
<dbReference type="Pfam" id="PF01979">
    <property type="entry name" value="Amidohydro_1"/>
    <property type="match status" value="1"/>
</dbReference>
<comment type="cofactor">
    <cofactor evidence="6">
        <name>Mn(2+)</name>
        <dbReference type="ChEBI" id="CHEBI:29035"/>
    </cofactor>
</comment>
<evidence type="ECO:0000313" key="10">
    <source>
        <dbReference type="Proteomes" id="UP000195137"/>
    </source>
</evidence>
<comment type="similarity">
    <text evidence="1 6">Belongs to the metallo-dependent hydrolases superfamily. Adenine deaminase family.</text>
</comment>
<protein>
    <recommendedName>
        <fullName evidence="2 6">Adenine deaminase</fullName>
        <shortName evidence="6">Adenase</shortName>
        <shortName evidence="6">Adenine aminase</shortName>
        <ecNumber evidence="2 6">3.5.4.2</ecNumber>
    </recommendedName>
</protein>
<feature type="domain" description="Adenine deaminase C-terminal" evidence="8">
    <location>
        <begin position="393"/>
        <end position="555"/>
    </location>
</feature>
<accession>A0A1Y3GDY0</accession>
<gene>
    <name evidence="6" type="primary">ade</name>
    <name evidence="9" type="ORF">AMET1_1432</name>
</gene>
<dbReference type="NCBIfam" id="TIGR01178">
    <property type="entry name" value="ade"/>
    <property type="match status" value="1"/>
</dbReference>
<proteinExistence type="inferred from homology"/>
<name>A0A1Y3GDY0_9EURY</name>
<dbReference type="GO" id="GO:0006146">
    <property type="term" value="P:adenine catabolic process"/>
    <property type="evidence" value="ECO:0007669"/>
    <property type="project" value="InterPro"/>
</dbReference>
<keyword evidence="10" id="KW-1185">Reference proteome</keyword>
<evidence type="ECO:0000259" key="7">
    <source>
        <dbReference type="Pfam" id="PF01979"/>
    </source>
</evidence>
<dbReference type="EC" id="3.5.4.2" evidence="2 6"/>
<evidence type="ECO:0000313" key="9">
    <source>
        <dbReference type="EMBL" id="OUJ18513.1"/>
    </source>
</evidence>
<dbReference type="AlphaFoldDB" id="A0A1Y3GDY0"/>